<keyword evidence="6 7" id="KW-0472">Membrane</keyword>
<dbReference type="PANTHER" id="PTHR43744:SF9">
    <property type="entry name" value="POLYGALACTURONAN_RHAMNOGALACTURONAN TRANSPORT SYSTEM PERMEASE PROTEIN YTCP"/>
    <property type="match status" value="1"/>
</dbReference>
<evidence type="ECO:0000256" key="6">
    <source>
        <dbReference type="ARBA" id="ARBA00023136"/>
    </source>
</evidence>
<evidence type="ECO:0000313" key="10">
    <source>
        <dbReference type="Proteomes" id="UP000191554"/>
    </source>
</evidence>
<keyword evidence="2 7" id="KW-0813">Transport</keyword>
<evidence type="ECO:0000256" key="2">
    <source>
        <dbReference type="ARBA" id="ARBA00022448"/>
    </source>
</evidence>
<gene>
    <name evidence="9" type="primary">ycjP_1</name>
    <name evidence="9" type="ORF">CLHUN_06260</name>
</gene>
<keyword evidence="5 7" id="KW-1133">Transmembrane helix</keyword>
<sequence>MKNYSTIGSRTFTILNYLFLSLAAFACLLPLINVLAVSFSSKSAAAAGYVNLWPVEFTLDSYVYALKKQEFLTAFLVSIKRIGLGYIINMVLTVFIAYPLAKEKSEFSARNIYAWFFIVTMLFGGGLIPTYMVVRYTGLIDSIWALIIPNAVPVFNVILLMNFFRGLPKEIEEAAYIDGCDYWRTLFKIVLPLSLPSIATLSLFVLVGHWNGWFDGLIYMNSTSKWPLQSYLRSIIINSDTMMSASDELATMRNVSNRTFNAAQVFLAAVPVLAVYPFLQKYFMKGLVMGSVKG</sequence>
<comment type="subcellular location">
    <subcellularLocation>
        <location evidence="1 7">Cell membrane</location>
        <topology evidence="1 7">Multi-pass membrane protein</topology>
    </subcellularLocation>
</comment>
<comment type="caution">
    <text evidence="9">The sequence shown here is derived from an EMBL/GenBank/DDBJ whole genome shotgun (WGS) entry which is preliminary data.</text>
</comment>
<dbReference type="STRING" id="48256.CLHUN_06260"/>
<evidence type="ECO:0000256" key="1">
    <source>
        <dbReference type="ARBA" id="ARBA00004651"/>
    </source>
</evidence>
<feature type="transmembrane region" description="Helical" evidence="7">
    <location>
        <begin position="262"/>
        <end position="279"/>
    </location>
</feature>
<dbReference type="PROSITE" id="PS50928">
    <property type="entry name" value="ABC_TM1"/>
    <property type="match status" value="1"/>
</dbReference>
<dbReference type="GO" id="GO:0055085">
    <property type="term" value="P:transmembrane transport"/>
    <property type="evidence" value="ECO:0007669"/>
    <property type="project" value="InterPro"/>
</dbReference>
<dbReference type="InterPro" id="IPR000515">
    <property type="entry name" value="MetI-like"/>
</dbReference>
<evidence type="ECO:0000259" key="8">
    <source>
        <dbReference type="PROSITE" id="PS50928"/>
    </source>
</evidence>
<dbReference type="Gene3D" id="1.10.3720.10">
    <property type="entry name" value="MetI-like"/>
    <property type="match status" value="1"/>
</dbReference>
<dbReference type="OrthoDB" id="157184at2"/>
<dbReference type="PANTHER" id="PTHR43744">
    <property type="entry name" value="ABC TRANSPORTER PERMEASE PROTEIN MG189-RELATED-RELATED"/>
    <property type="match status" value="1"/>
</dbReference>
<feature type="transmembrane region" description="Helical" evidence="7">
    <location>
        <begin position="112"/>
        <end position="131"/>
    </location>
</feature>
<keyword evidence="4 7" id="KW-0812">Transmembrane</keyword>
<feature type="domain" description="ABC transmembrane type-1" evidence="8">
    <location>
        <begin position="75"/>
        <end position="279"/>
    </location>
</feature>
<dbReference type="EMBL" id="MZGX01000003">
    <property type="protein sequence ID" value="OPX45689.1"/>
    <property type="molecule type" value="Genomic_DNA"/>
</dbReference>
<dbReference type="PROSITE" id="PS51257">
    <property type="entry name" value="PROKAR_LIPOPROTEIN"/>
    <property type="match status" value="1"/>
</dbReference>
<accession>A0A1V4SP83</accession>
<reference evidence="9 10" key="1">
    <citation type="submission" date="2017-03" db="EMBL/GenBank/DDBJ databases">
        <title>Genome sequence of Clostridium hungatei DSM 14427.</title>
        <authorList>
            <person name="Poehlein A."/>
            <person name="Daniel R."/>
        </authorList>
    </citation>
    <scope>NUCLEOTIDE SEQUENCE [LARGE SCALE GENOMIC DNA]</scope>
    <source>
        <strain evidence="9 10">DSM 14427</strain>
    </source>
</reference>
<keyword evidence="10" id="KW-1185">Reference proteome</keyword>
<name>A0A1V4SP83_RUMHU</name>
<organism evidence="9 10">
    <name type="scientific">Ruminiclostridium hungatei</name>
    <name type="common">Clostridium hungatei</name>
    <dbReference type="NCBI Taxonomy" id="48256"/>
    <lineage>
        <taxon>Bacteria</taxon>
        <taxon>Bacillati</taxon>
        <taxon>Bacillota</taxon>
        <taxon>Clostridia</taxon>
        <taxon>Eubacteriales</taxon>
        <taxon>Oscillospiraceae</taxon>
        <taxon>Ruminiclostridium</taxon>
    </lineage>
</organism>
<comment type="similarity">
    <text evidence="7">Belongs to the binding-protein-dependent transport system permease family.</text>
</comment>
<dbReference type="Pfam" id="PF00528">
    <property type="entry name" value="BPD_transp_1"/>
    <property type="match status" value="1"/>
</dbReference>
<dbReference type="AlphaFoldDB" id="A0A1V4SP83"/>
<feature type="transmembrane region" description="Helical" evidence="7">
    <location>
        <begin position="143"/>
        <end position="164"/>
    </location>
</feature>
<dbReference type="SUPFAM" id="SSF161098">
    <property type="entry name" value="MetI-like"/>
    <property type="match status" value="1"/>
</dbReference>
<feature type="transmembrane region" description="Helical" evidence="7">
    <location>
        <begin position="71"/>
        <end position="100"/>
    </location>
</feature>
<evidence type="ECO:0000256" key="5">
    <source>
        <dbReference type="ARBA" id="ARBA00022989"/>
    </source>
</evidence>
<dbReference type="RefSeq" id="WP_080063091.1">
    <property type="nucleotide sequence ID" value="NZ_MZGX01000003.1"/>
</dbReference>
<dbReference type="Proteomes" id="UP000191554">
    <property type="component" value="Unassembled WGS sequence"/>
</dbReference>
<dbReference type="GO" id="GO:0005886">
    <property type="term" value="C:plasma membrane"/>
    <property type="evidence" value="ECO:0007669"/>
    <property type="project" value="UniProtKB-SubCell"/>
</dbReference>
<keyword evidence="3" id="KW-1003">Cell membrane</keyword>
<protein>
    <submittedName>
        <fullName evidence="9">Inner membrane ABC transporter permease protein YcjP</fullName>
    </submittedName>
</protein>
<dbReference type="InterPro" id="IPR035906">
    <property type="entry name" value="MetI-like_sf"/>
</dbReference>
<proteinExistence type="inferred from homology"/>
<evidence type="ECO:0000256" key="4">
    <source>
        <dbReference type="ARBA" id="ARBA00022692"/>
    </source>
</evidence>
<evidence type="ECO:0000256" key="7">
    <source>
        <dbReference type="RuleBase" id="RU363032"/>
    </source>
</evidence>
<dbReference type="CDD" id="cd06261">
    <property type="entry name" value="TM_PBP2"/>
    <property type="match status" value="1"/>
</dbReference>
<evidence type="ECO:0000313" key="9">
    <source>
        <dbReference type="EMBL" id="OPX45689.1"/>
    </source>
</evidence>
<feature type="transmembrane region" description="Helical" evidence="7">
    <location>
        <begin position="185"/>
        <end position="210"/>
    </location>
</feature>
<evidence type="ECO:0000256" key="3">
    <source>
        <dbReference type="ARBA" id="ARBA00022475"/>
    </source>
</evidence>